<keyword evidence="10" id="KW-1185">Reference proteome</keyword>
<dbReference type="Proteomes" id="UP000076580">
    <property type="component" value="Chromosome 02"/>
</dbReference>
<comment type="catalytic activity">
    <reaction evidence="1">
        <text>7,8-dihydroneopterin = 6-hydroxymethyl-7,8-dihydropterin + glycolaldehyde</text>
        <dbReference type="Rhea" id="RHEA:10540"/>
        <dbReference type="ChEBI" id="CHEBI:17001"/>
        <dbReference type="ChEBI" id="CHEBI:17071"/>
        <dbReference type="ChEBI" id="CHEBI:44841"/>
        <dbReference type="EC" id="4.1.2.25"/>
    </reaction>
</comment>
<dbReference type="GO" id="GO:0004150">
    <property type="term" value="F:dihydroneopterin aldolase activity"/>
    <property type="evidence" value="ECO:0007669"/>
    <property type="project" value="UniProtKB-EC"/>
</dbReference>
<evidence type="ECO:0000256" key="4">
    <source>
        <dbReference type="ARBA" id="ARBA00013043"/>
    </source>
</evidence>
<dbReference type="InterPro" id="IPR043133">
    <property type="entry name" value="GTP-CH-I_C/QueF"/>
</dbReference>
<evidence type="ECO:0000256" key="6">
    <source>
        <dbReference type="ARBA" id="ARBA00023239"/>
    </source>
</evidence>
<dbReference type="Pfam" id="PF02152">
    <property type="entry name" value="FolB"/>
    <property type="match status" value="1"/>
</dbReference>
<evidence type="ECO:0000259" key="8">
    <source>
        <dbReference type="SMART" id="SM00905"/>
    </source>
</evidence>
<dbReference type="PANTHER" id="PTHR42844">
    <property type="entry name" value="DIHYDRONEOPTERIN ALDOLASE 1-RELATED"/>
    <property type="match status" value="1"/>
</dbReference>
<evidence type="ECO:0000313" key="9">
    <source>
        <dbReference type="EMBL" id="KYK57685.1"/>
    </source>
</evidence>
<dbReference type="InParanoid" id="A0A151GKP7"/>
<evidence type="ECO:0000256" key="5">
    <source>
        <dbReference type="ARBA" id="ARBA00022909"/>
    </source>
</evidence>
<dbReference type="Gene3D" id="3.30.1130.10">
    <property type="match status" value="2"/>
</dbReference>
<dbReference type="InterPro" id="IPR006156">
    <property type="entry name" value="Dihydroneopterin_aldolase"/>
</dbReference>
<dbReference type="EMBL" id="LAYC01000002">
    <property type="protein sequence ID" value="KYK57685.1"/>
    <property type="molecule type" value="Genomic_DNA"/>
</dbReference>
<organism evidence="9 10">
    <name type="scientific">Drechmeria coniospora</name>
    <name type="common">Nematophagous fungus</name>
    <name type="synonym">Meria coniospora</name>
    <dbReference type="NCBI Taxonomy" id="98403"/>
    <lineage>
        <taxon>Eukaryota</taxon>
        <taxon>Fungi</taxon>
        <taxon>Dikarya</taxon>
        <taxon>Ascomycota</taxon>
        <taxon>Pezizomycotina</taxon>
        <taxon>Sordariomycetes</taxon>
        <taxon>Hypocreomycetidae</taxon>
        <taxon>Hypocreales</taxon>
        <taxon>Ophiocordycipitaceae</taxon>
        <taxon>Drechmeria</taxon>
    </lineage>
</organism>
<proteinExistence type="inferred from homology"/>
<dbReference type="InterPro" id="IPR006157">
    <property type="entry name" value="FolB_dom"/>
</dbReference>
<gene>
    <name evidence="9" type="ORF">DCS_04698</name>
</gene>
<dbReference type="EC" id="4.1.2.25" evidence="4"/>
<dbReference type="GO" id="GO:0005737">
    <property type="term" value="C:cytoplasm"/>
    <property type="evidence" value="ECO:0007669"/>
    <property type="project" value="TreeGrafter"/>
</dbReference>
<name>A0A151GKP7_DRECN</name>
<evidence type="ECO:0000313" key="10">
    <source>
        <dbReference type="Proteomes" id="UP000076580"/>
    </source>
</evidence>
<dbReference type="SMART" id="SM00905">
    <property type="entry name" value="FolB"/>
    <property type="match status" value="1"/>
</dbReference>
<feature type="domain" description="Dihydroneopterin aldolase/epimerase" evidence="8">
    <location>
        <begin position="180"/>
        <end position="293"/>
    </location>
</feature>
<dbReference type="GeneID" id="63717341"/>
<dbReference type="AlphaFoldDB" id="A0A151GKP7"/>
<evidence type="ECO:0000256" key="3">
    <source>
        <dbReference type="ARBA" id="ARBA00005708"/>
    </source>
</evidence>
<keyword evidence="5" id="KW-0289">Folate biosynthesis</keyword>
<comment type="similarity">
    <text evidence="3">Belongs to the DHNA family.</text>
</comment>
<evidence type="ECO:0000256" key="1">
    <source>
        <dbReference type="ARBA" id="ARBA00001353"/>
    </source>
</evidence>
<dbReference type="STRING" id="98403.A0A151GKP7"/>
<dbReference type="GO" id="GO:0046656">
    <property type="term" value="P:folic acid biosynthetic process"/>
    <property type="evidence" value="ECO:0007669"/>
    <property type="project" value="UniProtKB-KW"/>
</dbReference>
<dbReference type="RefSeq" id="XP_040657037.1">
    <property type="nucleotide sequence ID" value="XM_040802004.1"/>
</dbReference>
<keyword evidence="6" id="KW-0456">Lyase</keyword>
<dbReference type="PANTHER" id="PTHR42844:SF1">
    <property type="entry name" value="DIHYDRONEOPTERIN ALDOLASE 1-RELATED"/>
    <property type="match status" value="1"/>
</dbReference>
<comment type="caution">
    <text evidence="9">The sequence shown here is derived from an EMBL/GenBank/DDBJ whole genome shotgun (WGS) entry which is preliminary data.</text>
</comment>
<comment type="pathway">
    <text evidence="2">Cofactor biosynthesis; tetrahydrofolate biosynthesis; 2-amino-4-hydroxy-6-hydroxymethyl-7,8-dihydropteridine diphosphate from 7,8-dihydroneopterin triphosphate: step 3/4.</text>
</comment>
<evidence type="ECO:0000256" key="7">
    <source>
        <dbReference type="ARBA" id="ARBA00032903"/>
    </source>
</evidence>
<accession>A0A151GKP7</accession>
<reference evidence="9 10" key="1">
    <citation type="journal article" date="2016" name="Sci. Rep.">
        <title>Insights into Adaptations to a Near-Obligate Nematode Endoparasitic Lifestyle from the Finished Genome of Drechmeria coniospora.</title>
        <authorList>
            <person name="Zhang L."/>
            <person name="Zhou Z."/>
            <person name="Guo Q."/>
            <person name="Fokkens L."/>
            <person name="Miskei M."/>
            <person name="Pocsi I."/>
            <person name="Zhang W."/>
            <person name="Chen M."/>
            <person name="Wang L."/>
            <person name="Sun Y."/>
            <person name="Donzelli B.G."/>
            <person name="Gibson D.M."/>
            <person name="Nelson D.R."/>
            <person name="Luo J.G."/>
            <person name="Rep M."/>
            <person name="Liu H."/>
            <person name="Yang S."/>
            <person name="Wang J."/>
            <person name="Krasnoff S.B."/>
            <person name="Xu Y."/>
            <person name="Molnar I."/>
            <person name="Lin M."/>
        </authorList>
    </citation>
    <scope>NUCLEOTIDE SEQUENCE [LARGE SCALE GENOMIC DNA]</scope>
    <source>
        <strain evidence="9 10">ARSEF 6962</strain>
    </source>
</reference>
<evidence type="ECO:0000256" key="2">
    <source>
        <dbReference type="ARBA" id="ARBA00005013"/>
    </source>
</evidence>
<protein>
    <recommendedName>
        <fullName evidence="4">dihydroneopterin aldolase</fullName>
        <ecNumber evidence="4">4.1.2.25</ecNumber>
    </recommendedName>
    <alternativeName>
        <fullName evidence="7">7,8-dihydroneopterin aldolase</fullName>
    </alternativeName>
</protein>
<dbReference type="SUPFAM" id="SSF55620">
    <property type="entry name" value="Tetrahydrobiopterin biosynthesis enzymes-like"/>
    <property type="match status" value="1"/>
</dbReference>
<sequence>MATLRTLWQLHNAAGEAPAVVRVKNLQATVKGPNDAWGRQNRPQTILISCEVELRQPFRSTSSTDALQEDTVHYGQLSKAIMVSLERLAVESSPEVVARPRHLSEVLTRIWIDLTGIHPAGTPDKNQEPFLKNLAAVRCIKLTGLLPKASLVGDGPSLTFTGVFDNDVNGTPMPLFGRTLRLHNLVVPTLIGINDNEKKAKQTAVVSVEIDHLEATADEYNIIESKIVERMESSSFGTLEALATALAETITLCLGQGSAWAGRSGTTGSQLKITVAKPIAVVFADAPSVVLRINTRDVNRPGV</sequence>